<sequence>MGLYGPKSVLDIGVRLLALPFVDQPSALSLFLSLSISRHFSSFSTRTNPLPLPLYSKPLPIAMEILATLSDTIHAYTGLSPAAFVTILSLMIGAYFLVSSFFVHPDSIASTEKSAAASAPAAPSDQAPSPPPALLAEPVQMGEMTLEELREYNGSDREKPLLVSIKGDVYNVSRGWLFYGPGGPYHFFSGNEISRALALMSFDPNDFTDNLDGLGPDELEVLKDWELKFEERYVKVGRIVRSAENETSEPELSTTDAVNVHEVAEAE</sequence>
<evidence type="ECO:0000256" key="7">
    <source>
        <dbReference type="ARBA" id="ARBA00023121"/>
    </source>
</evidence>
<keyword evidence="5" id="KW-0256">Endoplasmic reticulum</keyword>
<dbReference type="GO" id="GO:0005496">
    <property type="term" value="F:steroid binding"/>
    <property type="evidence" value="ECO:0007669"/>
    <property type="project" value="UniProtKB-KW"/>
</dbReference>
<protein>
    <submittedName>
        <fullName evidence="12">Membrane steroid binding protein 1</fullName>
    </submittedName>
</protein>
<dbReference type="Pfam" id="PF00173">
    <property type="entry name" value="Cyt-b5"/>
    <property type="match status" value="1"/>
</dbReference>
<dbReference type="InterPro" id="IPR001199">
    <property type="entry name" value="Cyt_B5-like_heme/steroid-bd"/>
</dbReference>
<dbReference type="PANTHER" id="PTHR10281:SF72">
    <property type="entry name" value="NEUDESIN"/>
    <property type="match status" value="1"/>
</dbReference>
<reference evidence="12" key="1">
    <citation type="submission" date="2022-08" db="EMBL/GenBank/DDBJ databases">
        <authorList>
            <person name="Marques A."/>
        </authorList>
    </citation>
    <scope>NUCLEOTIDE SEQUENCE</scope>
    <source>
        <strain evidence="12">RhyPub2mFocal</strain>
        <tissue evidence="12">Leaves</tissue>
    </source>
</reference>
<comment type="caution">
    <text evidence="12">The sequence shown here is derived from an EMBL/GenBank/DDBJ whole genome shotgun (WGS) entry which is preliminary data.</text>
</comment>
<keyword evidence="7" id="KW-0446">Lipid-binding</keyword>
<accession>A0AAV8D7C2</accession>
<evidence type="ECO:0000313" key="12">
    <source>
        <dbReference type="EMBL" id="KAJ4764377.1"/>
    </source>
</evidence>
<feature type="domain" description="Cytochrome b5 heme-binding" evidence="11">
    <location>
        <begin position="144"/>
        <end position="240"/>
    </location>
</feature>
<dbReference type="PANTHER" id="PTHR10281">
    <property type="entry name" value="MEMBRANE-ASSOCIATED PROGESTERONE RECEPTOR COMPONENT-RELATED"/>
    <property type="match status" value="1"/>
</dbReference>
<keyword evidence="6" id="KW-0408">Iron</keyword>
<dbReference type="SUPFAM" id="SSF55856">
    <property type="entry name" value="Cytochrome b5-like heme/steroid binding domain"/>
    <property type="match status" value="1"/>
</dbReference>
<evidence type="ECO:0000256" key="10">
    <source>
        <dbReference type="SAM" id="Phobius"/>
    </source>
</evidence>
<feature type="compositionally biased region" description="Low complexity" evidence="9">
    <location>
        <begin position="114"/>
        <end position="127"/>
    </location>
</feature>
<feature type="transmembrane region" description="Helical" evidence="10">
    <location>
        <begin position="82"/>
        <end position="103"/>
    </location>
</feature>
<proteinExistence type="inferred from homology"/>
<dbReference type="FunFam" id="3.10.120.10:FF:000003">
    <property type="entry name" value="membrane-associated progesterone receptor component 1"/>
    <property type="match status" value="1"/>
</dbReference>
<feature type="region of interest" description="Disordered" evidence="9">
    <location>
        <begin position="114"/>
        <end position="133"/>
    </location>
</feature>
<dbReference type="Proteomes" id="UP001140206">
    <property type="component" value="Chromosome 4"/>
</dbReference>
<evidence type="ECO:0000256" key="6">
    <source>
        <dbReference type="ARBA" id="ARBA00023004"/>
    </source>
</evidence>
<dbReference type="InterPro" id="IPR050577">
    <property type="entry name" value="MAPR/NEUFC/NENF-like"/>
</dbReference>
<comment type="subcellular location">
    <subcellularLocation>
        <location evidence="1">Endoplasmic reticulum</location>
    </subcellularLocation>
</comment>
<keyword evidence="10" id="KW-0472">Membrane</keyword>
<evidence type="ECO:0000259" key="11">
    <source>
        <dbReference type="SMART" id="SM01117"/>
    </source>
</evidence>
<evidence type="ECO:0000256" key="9">
    <source>
        <dbReference type="SAM" id="MobiDB-lite"/>
    </source>
</evidence>
<organism evidence="12 13">
    <name type="scientific">Rhynchospora pubera</name>
    <dbReference type="NCBI Taxonomy" id="906938"/>
    <lineage>
        <taxon>Eukaryota</taxon>
        <taxon>Viridiplantae</taxon>
        <taxon>Streptophyta</taxon>
        <taxon>Embryophyta</taxon>
        <taxon>Tracheophyta</taxon>
        <taxon>Spermatophyta</taxon>
        <taxon>Magnoliopsida</taxon>
        <taxon>Liliopsida</taxon>
        <taxon>Poales</taxon>
        <taxon>Cyperaceae</taxon>
        <taxon>Cyperoideae</taxon>
        <taxon>Rhynchosporeae</taxon>
        <taxon>Rhynchospora</taxon>
    </lineage>
</organism>
<keyword evidence="10" id="KW-0812">Transmembrane</keyword>
<gene>
    <name evidence="12" type="ORF">LUZ62_074752</name>
</gene>
<evidence type="ECO:0000256" key="1">
    <source>
        <dbReference type="ARBA" id="ARBA00004240"/>
    </source>
</evidence>
<keyword evidence="10" id="KW-1133">Transmembrane helix</keyword>
<name>A0AAV8D7C2_9POAL</name>
<evidence type="ECO:0000256" key="8">
    <source>
        <dbReference type="ARBA" id="ARBA00038357"/>
    </source>
</evidence>
<evidence type="ECO:0000256" key="3">
    <source>
        <dbReference type="ARBA" id="ARBA00022665"/>
    </source>
</evidence>
<dbReference type="InterPro" id="IPR036400">
    <property type="entry name" value="Cyt_B5-like_heme/steroid_sf"/>
</dbReference>
<dbReference type="Gene3D" id="3.10.120.10">
    <property type="entry name" value="Cytochrome b5-like heme/steroid binding domain"/>
    <property type="match status" value="1"/>
</dbReference>
<dbReference type="SMART" id="SM01117">
    <property type="entry name" value="Cyt-b5"/>
    <property type="match status" value="1"/>
</dbReference>
<comment type="similarity">
    <text evidence="8">Belongs to the cytochrome b5 family. MAPR subfamily.</text>
</comment>
<dbReference type="GO" id="GO:0005783">
    <property type="term" value="C:endoplasmic reticulum"/>
    <property type="evidence" value="ECO:0007669"/>
    <property type="project" value="UniProtKB-SubCell"/>
</dbReference>
<evidence type="ECO:0000313" key="13">
    <source>
        <dbReference type="Proteomes" id="UP001140206"/>
    </source>
</evidence>
<dbReference type="AlphaFoldDB" id="A0AAV8D7C2"/>
<evidence type="ECO:0000256" key="2">
    <source>
        <dbReference type="ARBA" id="ARBA00022617"/>
    </source>
</evidence>
<dbReference type="GO" id="GO:0016020">
    <property type="term" value="C:membrane"/>
    <property type="evidence" value="ECO:0007669"/>
    <property type="project" value="TreeGrafter"/>
</dbReference>
<evidence type="ECO:0000256" key="5">
    <source>
        <dbReference type="ARBA" id="ARBA00022824"/>
    </source>
</evidence>
<keyword evidence="3" id="KW-0754">Steroid-binding</keyword>
<keyword evidence="2" id="KW-0349">Heme</keyword>
<evidence type="ECO:0000256" key="4">
    <source>
        <dbReference type="ARBA" id="ARBA00022723"/>
    </source>
</evidence>
<dbReference type="EMBL" id="JAMFTS010000004">
    <property type="protein sequence ID" value="KAJ4764377.1"/>
    <property type="molecule type" value="Genomic_DNA"/>
</dbReference>
<keyword evidence="4" id="KW-0479">Metal-binding</keyword>
<dbReference type="GO" id="GO:0046872">
    <property type="term" value="F:metal ion binding"/>
    <property type="evidence" value="ECO:0007669"/>
    <property type="project" value="UniProtKB-KW"/>
</dbReference>
<keyword evidence="13" id="KW-1185">Reference proteome</keyword>